<evidence type="ECO:0000313" key="2">
    <source>
        <dbReference type="Proteomes" id="UP000182089"/>
    </source>
</evidence>
<gene>
    <name evidence="1" type="ORF">SAMN05216431_106108</name>
</gene>
<comment type="caution">
    <text evidence="1">The sequence shown here is derived from an EMBL/GenBank/DDBJ whole genome shotgun (WGS) entry which is preliminary data.</text>
</comment>
<protein>
    <submittedName>
        <fullName evidence="1">Uncharacterized protein</fullName>
    </submittedName>
</protein>
<accession>A0ABY1ABN5</accession>
<dbReference type="EMBL" id="FOCC01000006">
    <property type="protein sequence ID" value="SEM67155.1"/>
    <property type="molecule type" value="Genomic_DNA"/>
</dbReference>
<proteinExistence type="predicted"/>
<sequence>MHLKKEIMNFWTSLQNIFIPANTRVCPIMPQKQLTYFLKQAISQQYPVTLTLKWAKESKEVSGYLRPSQKYGVVLLHQSDNPNLVFPIQISRILYLKIAPAFQHKHLVQSQIC</sequence>
<reference evidence="1 2" key="1">
    <citation type="submission" date="2016-10" db="EMBL/GenBank/DDBJ databases">
        <authorList>
            <person name="Varghese N."/>
            <person name="Submissions S."/>
        </authorList>
    </citation>
    <scope>NUCLEOTIDE SEQUENCE [LARGE SCALE GENOMIC DNA]</scope>
    <source>
        <strain evidence="1 2">WC1T17</strain>
    </source>
</reference>
<evidence type="ECO:0000313" key="1">
    <source>
        <dbReference type="EMBL" id="SEM67155.1"/>
    </source>
</evidence>
<organism evidence="1 2">
    <name type="scientific">Ligilactobacillus ruminis</name>
    <dbReference type="NCBI Taxonomy" id="1623"/>
    <lineage>
        <taxon>Bacteria</taxon>
        <taxon>Bacillati</taxon>
        <taxon>Bacillota</taxon>
        <taxon>Bacilli</taxon>
        <taxon>Lactobacillales</taxon>
        <taxon>Lactobacillaceae</taxon>
        <taxon>Ligilactobacillus</taxon>
    </lineage>
</organism>
<name>A0ABY1ABN5_9LACO</name>
<dbReference type="Proteomes" id="UP000182089">
    <property type="component" value="Unassembled WGS sequence"/>
</dbReference>